<dbReference type="GO" id="GO:0016274">
    <property type="term" value="F:protein-arginine N-methyltransferase activity"/>
    <property type="evidence" value="ECO:0007669"/>
    <property type="project" value="InterPro"/>
</dbReference>
<feature type="repeat" description="TPR" evidence="4">
    <location>
        <begin position="51"/>
        <end position="84"/>
    </location>
</feature>
<dbReference type="EMBL" id="OV725083">
    <property type="protein sequence ID" value="CAH1407418.1"/>
    <property type="molecule type" value="Genomic_DNA"/>
</dbReference>
<sequence>MAAKLNSLASKYRQLADRYMNKNLPGKAFIHYLLSLQLMPEWKNELRSSFSSALCSLGKILEHEERYSDLFTSYEQALAVFPNDEVILNNLGAHLCRLHQLKEALVYFKKALQVNQYYLPAYRNQEITKSHLVERWHFRMLNDSVRNESYYRAISNKIRNGFKTVLDIGTGTGLLSIYASKAGATSIYSCDYSPTMISIADKVLKANHLKDSIVLINKLSDELSIPEDIPNRLSVAVTETFDGGLLGEHILQTLIHAWDNLLESKNNDDGQIFDRVIPQGAVVFVTPIESLEVARKNYIVHSNRIERRSFTEGLDLSLLQSYTYSTEPYDTENLKNICFKPLAPMQKLFEFDFNNATQLKRFFNGDENKIFKIDLKEDGYFDALAIWFELMLDSEIMITSSPLSQNRCCWEQAIFPIKKQCFVSKERSISVSASCKDGILSVNTDTNSIENSKASLPQPLIRFMNCETLLLVYVQLFNHIRNGFNEISLLDLCWFPYVSLLASKYFNGTVHFSSQHLEDLDVIIESLDSKINKNKIKHLEWSEMLTLLEQPNVKYDVILLDILTTAGEIDEEVISLVPVLRNLLTSNGLLLPSKLTINCMLVFSEELADLSIMNPDKDDLNIAEHINEYKVSHMVDFKFEELEFHEMSICFDIANLDMNNIVNEPSLFEKELEICKPGCINAVLYWFSVNYTPDISFSTRSPDSHINQAAALLDNPINIENNMRIKLSLHYNSGAMKFVASTLKKSVIEN</sequence>
<organism evidence="7 8">
    <name type="scientific">Nezara viridula</name>
    <name type="common">Southern green stink bug</name>
    <name type="synonym">Cimex viridulus</name>
    <dbReference type="NCBI Taxonomy" id="85310"/>
    <lineage>
        <taxon>Eukaryota</taxon>
        <taxon>Metazoa</taxon>
        <taxon>Ecdysozoa</taxon>
        <taxon>Arthropoda</taxon>
        <taxon>Hexapoda</taxon>
        <taxon>Insecta</taxon>
        <taxon>Pterygota</taxon>
        <taxon>Neoptera</taxon>
        <taxon>Paraneoptera</taxon>
        <taxon>Hemiptera</taxon>
        <taxon>Heteroptera</taxon>
        <taxon>Panheteroptera</taxon>
        <taxon>Pentatomomorpha</taxon>
        <taxon>Pentatomoidea</taxon>
        <taxon>Pentatomidae</taxon>
        <taxon>Pentatominae</taxon>
        <taxon>Nezara</taxon>
    </lineage>
</organism>
<keyword evidence="3 5" id="KW-0949">S-adenosyl-L-methionine</keyword>
<name>A0A9P0HTJ6_NEZVI</name>
<dbReference type="GO" id="GO:0042054">
    <property type="term" value="F:histone methyltransferase activity"/>
    <property type="evidence" value="ECO:0007669"/>
    <property type="project" value="TreeGrafter"/>
</dbReference>
<dbReference type="InterPro" id="IPR029063">
    <property type="entry name" value="SAM-dependent_MTases_sf"/>
</dbReference>
<feature type="repeat" description="TPR" evidence="4">
    <location>
        <begin position="85"/>
        <end position="118"/>
    </location>
</feature>
<dbReference type="GO" id="GO:0032259">
    <property type="term" value="P:methylation"/>
    <property type="evidence" value="ECO:0007669"/>
    <property type="project" value="UniProtKB-KW"/>
</dbReference>
<dbReference type="AlphaFoldDB" id="A0A9P0HTJ6"/>
<evidence type="ECO:0000256" key="2">
    <source>
        <dbReference type="ARBA" id="ARBA00022679"/>
    </source>
</evidence>
<reference evidence="7" key="1">
    <citation type="submission" date="2022-01" db="EMBL/GenBank/DDBJ databases">
        <authorList>
            <person name="King R."/>
        </authorList>
    </citation>
    <scope>NUCLEOTIDE SEQUENCE</scope>
</reference>
<dbReference type="InterPro" id="IPR055135">
    <property type="entry name" value="PRMT_dom"/>
</dbReference>
<dbReference type="OrthoDB" id="5980806at2759"/>
<accession>A0A9P0HTJ6</accession>
<dbReference type="Gene3D" id="3.40.50.150">
    <property type="entry name" value="Vaccinia Virus protein VP39"/>
    <property type="match status" value="1"/>
</dbReference>
<keyword evidence="4" id="KW-0802">TPR repeat</keyword>
<dbReference type="Pfam" id="PF06325">
    <property type="entry name" value="PrmA"/>
    <property type="match status" value="1"/>
</dbReference>
<dbReference type="Gene3D" id="1.25.40.10">
    <property type="entry name" value="Tetratricopeptide repeat domain"/>
    <property type="match status" value="1"/>
</dbReference>
<evidence type="ECO:0000256" key="1">
    <source>
        <dbReference type="ARBA" id="ARBA00022603"/>
    </source>
</evidence>
<dbReference type="InterPro" id="IPR025799">
    <property type="entry name" value="Arg_MeTrfase"/>
</dbReference>
<dbReference type="Pfam" id="PF22528">
    <property type="entry name" value="PRMT_C"/>
    <property type="match status" value="1"/>
</dbReference>
<evidence type="ECO:0000256" key="5">
    <source>
        <dbReference type="PROSITE-ProRule" id="PRU01015"/>
    </source>
</evidence>
<evidence type="ECO:0000259" key="6">
    <source>
        <dbReference type="Pfam" id="PF22528"/>
    </source>
</evidence>
<evidence type="ECO:0000256" key="4">
    <source>
        <dbReference type="PROSITE-ProRule" id="PRU00339"/>
    </source>
</evidence>
<dbReference type="InterPro" id="IPR019734">
    <property type="entry name" value="TPR_rpt"/>
</dbReference>
<dbReference type="SMART" id="SM00028">
    <property type="entry name" value="TPR"/>
    <property type="match status" value="3"/>
</dbReference>
<dbReference type="InterPro" id="IPR011990">
    <property type="entry name" value="TPR-like_helical_dom_sf"/>
</dbReference>
<dbReference type="CDD" id="cd02440">
    <property type="entry name" value="AdoMet_MTases"/>
    <property type="match status" value="1"/>
</dbReference>
<dbReference type="PROSITE" id="PS51678">
    <property type="entry name" value="SAM_MT_PRMT"/>
    <property type="match status" value="1"/>
</dbReference>
<keyword evidence="2 5" id="KW-0808">Transferase</keyword>
<dbReference type="SUPFAM" id="SSF48452">
    <property type="entry name" value="TPR-like"/>
    <property type="match status" value="1"/>
</dbReference>
<evidence type="ECO:0000313" key="8">
    <source>
        <dbReference type="Proteomes" id="UP001152798"/>
    </source>
</evidence>
<keyword evidence="8" id="KW-1185">Reference proteome</keyword>
<dbReference type="SUPFAM" id="SSF53335">
    <property type="entry name" value="S-adenosyl-L-methionine-dependent methyltransferases"/>
    <property type="match status" value="2"/>
</dbReference>
<dbReference type="PROSITE" id="PS50005">
    <property type="entry name" value="TPR"/>
    <property type="match status" value="2"/>
</dbReference>
<proteinExistence type="predicted"/>
<feature type="domain" description="Protein arginine N-methyltransferase" evidence="6">
    <location>
        <begin position="304"/>
        <end position="437"/>
    </location>
</feature>
<gene>
    <name evidence="7" type="ORF">NEZAVI_LOCUS15135</name>
</gene>
<evidence type="ECO:0000256" key="3">
    <source>
        <dbReference type="ARBA" id="ARBA00022691"/>
    </source>
</evidence>
<dbReference type="Gene3D" id="2.70.160.11">
    <property type="entry name" value="Hnrnp arginine n-methyltransferase1"/>
    <property type="match status" value="2"/>
</dbReference>
<dbReference type="GO" id="GO:0005634">
    <property type="term" value="C:nucleus"/>
    <property type="evidence" value="ECO:0007669"/>
    <property type="project" value="TreeGrafter"/>
</dbReference>
<dbReference type="Proteomes" id="UP001152798">
    <property type="component" value="Chromosome 7"/>
</dbReference>
<evidence type="ECO:0000313" key="7">
    <source>
        <dbReference type="EMBL" id="CAH1407418.1"/>
    </source>
</evidence>
<dbReference type="PANTHER" id="PTHR11006">
    <property type="entry name" value="PROTEIN ARGININE N-METHYLTRANSFERASE"/>
    <property type="match status" value="1"/>
</dbReference>
<keyword evidence="1 5" id="KW-0489">Methyltransferase</keyword>
<protein>
    <recommendedName>
        <fullName evidence="6">Protein arginine N-methyltransferase domain-containing protein</fullName>
    </recommendedName>
</protein>
<dbReference type="PANTHER" id="PTHR11006:SF60">
    <property type="entry name" value="PROTEIN ARGININE N-METHYLTRANSFERASE 9"/>
    <property type="match status" value="1"/>
</dbReference>